<name>A0A7W5DSR9_9PORP</name>
<comment type="caution">
    <text evidence="9">The sequence shown here is derived from an EMBL/GenBank/DDBJ whole genome shotgun (WGS) entry which is preliminary data.</text>
</comment>
<sequence>MKKIGLFLALALVIASCHSGKKNSVALSGAGSTFVMPFYTTAFQKYTPLTGVKISYGGVGSGAGIKSLKDRVVDFGASDAFMTDAQMAAMPAPVVEFPTCSGAVVMAFNLPGITTMKLTPEVLADIYLGKITNWNDPALAKINPGVKFPNLPITVVHRSDGSGTTNIFTNYLTKVSPEWKSKYGFGTTVNWPVGVGGKGNPGVAGTISQTTGAFGYVESTYAFAEKIPFASIKNQAGIFITPSFASTSAAGKGQMPQDTRIMITDSPDSAAYPIAGFTWVILYKEQHYNNRTLAQAQALLKLWDWMLDPDAQAVAQQIDYVPLPASVVALDKSILRTVTYDGKPILQ</sequence>
<evidence type="ECO:0000256" key="7">
    <source>
        <dbReference type="SAM" id="SignalP"/>
    </source>
</evidence>
<dbReference type="CDD" id="cd13565">
    <property type="entry name" value="PBP2_PstS"/>
    <property type="match status" value="1"/>
</dbReference>
<evidence type="ECO:0000256" key="3">
    <source>
        <dbReference type="ARBA" id="ARBA00011529"/>
    </source>
</evidence>
<dbReference type="GO" id="GO:0043190">
    <property type="term" value="C:ATP-binding cassette (ABC) transporter complex"/>
    <property type="evidence" value="ECO:0007669"/>
    <property type="project" value="InterPro"/>
</dbReference>
<comment type="function">
    <text evidence="1">Part of the ABC transporter complex PstSACB involved in phosphate import.</text>
</comment>
<keyword evidence="7" id="KW-0732">Signal</keyword>
<dbReference type="GO" id="GO:0042301">
    <property type="term" value="F:phosphate ion binding"/>
    <property type="evidence" value="ECO:0007669"/>
    <property type="project" value="InterPro"/>
</dbReference>
<evidence type="ECO:0000256" key="4">
    <source>
        <dbReference type="ARBA" id="ARBA00022448"/>
    </source>
</evidence>
<evidence type="ECO:0000259" key="8">
    <source>
        <dbReference type="Pfam" id="PF12849"/>
    </source>
</evidence>
<dbReference type="Gene3D" id="3.40.190.10">
    <property type="entry name" value="Periplasmic binding protein-like II"/>
    <property type="match status" value="2"/>
</dbReference>
<evidence type="ECO:0000256" key="6">
    <source>
        <dbReference type="PIRNR" id="PIRNR002756"/>
    </source>
</evidence>
<evidence type="ECO:0000313" key="9">
    <source>
        <dbReference type="EMBL" id="MBB3188236.1"/>
    </source>
</evidence>
<dbReference type="PIRSF" id="PIRSF002756">
    <property type="entry name" value="PstS"/>
    <property type="match status" value="1"/>
</dbReference>
<evidence type="ECO:0000256" key="5">
    <source>
        <dbReference type="ARBA" id="ARBA00022592"/>
    </source>
</evidence>
<dbReference type="RefSeq" id="WP_183414006.1">
    <property type="nucleotide sequence ID" value="NZ_JACHYB010000002.1"/>
</dbReference>
<reference evidence="9 10" key="1">
    <citation type="submission" date="2020-08" db="EMBL/GenBank/DDBJ databases">
        <title>Genomic Encyclopedia of Type Strains, Phase IV (KMG-IV): sequencing the most valuable type-strain genomes for metagenomic binning, comparative biology and taxonomic classification.</title>
        <authorList>
            <person name="Goeker M."/>
        </authorList>
    </citation>
    <scope>NUCLEOTIDE SEQUENCE [LARGE SCALE GENOMIC DNA]</scope>
    <source>
        <strain evidence="9 10">DSM 27471</strain>
    </source>
</reference>
<organism evidence="9 10">
    <name type="scientific">Microbacter margulisiae</name>
    <dbReference type="NCBI Taxonomy" id="1350067"/>
    <lineage>
        <taxon>Bacteria</taxon>
        <taxon>Pseudomonadati</taxon>
        <taxon>Bacteroidota</taxon>
        <taxon>Bacteroidia</taxon>
        <taxon>Bacteroidales</taxon>
        <taxon>Porphyromonadaceae</taxon>
        <taxon>Microbacter</taxon>
    </lineage>
</organism>
<comment type="similarity">
    <text evidence="2 6">Belongs to the PstS family.</text>
</comment>
<evidence type="ECO:0000256" key="1">
    <source>
        <dbReference type="ARBA" id="ARBA00002841"/>
    </source>
</evidence>
<evidence type="ECO:0000256" key="2">
    <source>
        <dbReference type="ARBA" id="ARBA00008725"/>
    </source>
</evidence>
<keyword evidence="10" id="KW-1185">Reference proteome</keyword>
<feature type="chain" id="PRO_5030542200" description="Phosphate-binding protein" evidence="7">
    <location>
        <begin position="20"/>
        <end position="347"/>
    </location>
</feature>
<dbReference type="GO" id="GO:0035435">
    <property type="term" value="P:phosphate ion transmembrane transport"/>
    <property type="evidence" value="ECO:0007669"/>
    <property type="project" value="InterPro"/>
</dbReference>
<dbReference type="AlphaFoldDB" id="A0A7W5DSR9"/>
<keyword evidence="4 6" id="KW-0813">Transport</keyword>
<accession>A0A7W5DSR9</accession>
<dbReference type="PANTHER" id="PTHR42996:SF1">
    <property type="entry name" value="PHOSPHATE-BINDING PROTEIN PSTS"/>
    <property type="match status" value="1"/>
</dbReference>
<dbReference type="Proteomes" id="UP000544222">
    <property type="component" value="Unassembled WGS sequence"/>
</dbReference>
<dbReference type="PANTHER" id="PTHR42996">
    <property type="entry name" value="PHOSPHATE-BINDING PROTEIN PSTS"/>
    <property type="match status" value="1"/>
</dbReference>
<dbReference type="EMBL" id="JACHYB010000002">
    <property type="protein sequence ID" value="MBB3188236.1"/>
    <property type="molecule type" value="Genomic_DNA"/>
</dbReference>
<dbReference type="InterPro" id="IPR024370">
    <property type="entry name" value="PBP_domain"/>
</dbReference>
<feature type="signal peptide" evidence="7">
    <location>
        <begin position="1"/>
        <end position="19"/>
    </location>
</feature>
<evidence type="ECO:0000313" key="10">
    <source>
        <dbReference type="Proteomes" id="UP000544222"/>
    </source>
</evidence>
<protein>
    <recommendedName>
        <fullName evidence="6">Phosphate-binding protein</fullName>
    </recommendedName>
</protein>
<dbReference type="InterPro" id="IPR050962">
    <property type="entry name" value="Phosphate-bind_PstS"/>
</dbReference>
<dbReference type="InterPro" id="IPR005673">
    <property type="entry name" value="ABC_phos-bd_PstS"/>
</dbReference>
<dbReference type="Pfam" id="PF12849">
    <property type="entry name" value="PBP_like_2"/>
    <property type="match status" value="1"/>
</dbReference>
<dbReference type="PROSITE" id="PS51257">
    <property type="entry name" value="PROKAR_LIPOPROTEIN"/>
    <property type="match status" value="1"/>
</dbReference>
<keyword evidence="5 6" id="KW-0592">Phosphate transport</keyword>
<dbReference type="NCBIfam" id="TIGR00975">
    <property type="entry name" value="3a0107s03"/>
    <property type="match status" value="1"/>
</dbReference>
<feature type="domain" description="PBP" evidence="8">
    <location>
        <begin position="25"/>
        <end position="307"/>
    </location>
</feature>
<comment type="subunit">
    <text evidence="3">The complex is composed of two ATP-binding proteins (PstB), two transmembrane proteins (PstC and PstA) and a solute-binding protein (PstS).</text>
</comment>
<gene>
    <name evidence="9" type="ORF">FHX64_002434</name>
</gene>
<proteinExistence type="inferred from homology"/>
<dbReference type="SUPFAM" id="SSF53850">
    <property type="entry name" value="Periplasmic binding protein-like II"/>
    <property type="match status" value="1"/>
</dbReference>